<gene>
    <name evidence="1" type="ORF">ABEG17_02455</name>
</gene>
<organism evidence="1">
    <name type="scientific">Pedococcus sp. KACC 23699</name>
    <dbReference type="NCBI Taxonomy" id="3149228"/>
    <lineage>
        <taxon>Bacteria</taxon>
        <taxon>Bacillati</taxon>
        <taxon>Actinomycetota</taxon>
        <taxon>Actinomycetes</taxon>
        <taxon>Micrococcales</taxon>
        <taxon>Intrasporangiaceae</taxon>
        <taxon>Pedococcus</taxon>
    </lineage>
</organism>
<proteinExistence type="predicted"/>
<name>A0AAU7JUV8_9MICO</name>
<evidence type="ECO:0000313" key="1">
    <source>
        <dbReference type="EMBL" id="XBO44206.1"/>
    </source>
</evidence>
<dbReference type="EMBL" id="CP157483">
    <property type="protein sequence ID" value="XBO44206.1"/>
    <property type="molecule type" value="Genomic_DNA"/>
</dbReference>
<dbReference type="AlphaFoldDB" id="A0AAU7JUV8"/>
<reference evidence="1" key="1">
    <citation type="submission" date="2024-05" db="EMBL/GenBank/DDBJ databases">
        <authorList>
            <person name="Kim S."/>
            <person name="Heo J."/>
            <person name="Choi H."/>
            <person name="Choi Y."/>
            <person name="Kwon S.-W."/>
            <person name="Kim Y."/>
        </authorList>
    </citation>
    <scope>NUCLEOTIDE SEQUENCE</scope>
    <source>
        <strain evidence="1">KACC 23699</strain>
    </source>
</reference>
<sequence>MDAVNSLQIADHAGLPDARRAEALRAVEPHAVRGRLRLSAWFGALSVPLSTGGSAAAGMPRSVNLGRLLDVVSTRDAWMHTIDISEVVGRPPSLGSPVNGRIVQDVCLDWVRRHGQPVDLTLTGPAGGRYQSGAGGAVPEMDAVEFCRILSGRSPGDGLLSTKVLF</sequence>
<accession>A0AAU7JUV8</accession>
<dbReference type="RefSeq" id="WP_406831689.1">
    <property type="nucleotide sequence ID" value="NZ_CP157483.1"/>
</dbReference>
<protein>
    <submittedName>
        <fullName evidence="1">Uncharacterized protein</fullName>
    </submittedName>
</protein>